<dbReference type="InterPro" id="IPR045854">
    <property type="entry name" value="NO2/SO3_Rdtase_4Fe4S_sf"/>
</dbReference>
<organism evidence="9 10">
    <name type="scientific">Sphaerisporangium flaviroseum</name>
    <dbReference type="NCBI Taxonomy" id="509199"/>
    <lineage>
        <taxon>Bacteria</taxon>
        <taxon>Bacillati</taxon>
        <taxon>Actinomycetota</taxon>
        <taxon>Actinomycetes</taxon>
        <taxon>Streptosporangiales</taxon>
        <taxon>Streptosporangiaceae</taxon>
        <taxon>Sphaerisporangium</taxon>
    </lineage>
</organism>
<evidence type="ECO:0000256" key="5">
    <source>
        <dbReference type="ARBA" id="ARBA00023004"/>
    </source>
</evidence>
<evidence type="ECO:0000313" key="9">
    <source>
        <dbReference type="EMBL" id="GAA3826582.1"/>
    </source>
</evidence>
<evidence type="ECO:0000256" key="7">
    <source>
        <dbReference type="SAM" id="MobiDB-lite"/>
    </source>
</evidence>
<dbReference type="InterPro" id="IPR036136">
    <property type="entry name" value="Nit/Sulf_reduc_fer-like_dom_sf"/>
</dbReference>
<keyword evidence="10" id="KW-1185">Reference proteome</keyword>
<evidence type="ECO:0000256" key="2">
    <source>
        <dbReference type="ARBA" id="ARBA00022617"/>
    </source>
</evidence>
<dbReference type="InterPro" id="IPR051329">
    <property type="entry name" value="NIR_SIR_4Fe-4S"/>
</dbReference>
<dbReference type="Pfam" id="PF03460">
    <property type="entry name" value="NIR_SIR_ferr"/>
    <property type="match status" value="1"/>
</dbReference>
<keyword evidence="3" id="KW-0479">Metal-binding</keyword>
<gene>
    <name evidence="9" type="ORF">GCM10022226_54170</name>
</gene>
<evidence type="ECO:0000259" key="8">
    <source>
        <dbReference type="Pfam" id="PF03460"/>
    </source>
</evidence>
<dbReference type="InterPro" id="IPR005117">
    <property type="entry name" value="NiRdtase/SiRdtase_haem-b_fer"/>
</dbReference>
<evidence type="ECO:0000313" key="10">
    <source>
        <dbReference type="Proteomes" id="UP001500888"/>
    </source>
</evidence>
<reference evidence="10" key="1">
    <citation type="journal article" date="2019" name="Int. J. Syst. Evol. Microbiol.">
        <title>The Global Catalogue of Microorganisms (GCM) 10K type strain sequencing project: providing services to taxonomists for standard genome sequencing and annotation.</title>
        <authorList>
            <consortium name="The Broad Institute Genomics Platform"/>
            <consortium name="The Broad Institute Genome Sequencing Center for Infectious Disease"/>
            <person name="Wu L."/>
            <person name="Ma J."/>
        </authorList>
    </citation>
    <scope>NUCLEOTIDE SEQUENCE [LARGE SCALE GENOMIC DNA]</scope>
    <source>
        <strain evidence="10">JCM 16908</strain>
    </source>
</reference>
<keyword evidence="4" id="KW-0560">Oxidoreductase</keyword>
<keyword evidence="2" id="KW-0349">Heme</keyword>
<feature type="compositionally biased region" description="Pro residues" evidence="7">
    <location>
        <begin position="184"/>
        <end position="218"/>
    </location>
</feature>
<feature type="region of interest" description="Disordered" evidence="7">
    <location>
        <begin position="340"/>
        <end position="382"/>
    </location>
</feature>
<feature type="region of interest" description="Disordered" evidence="7">
    <location>
        <begin position="183"/>
        <end position="245"/>
    </location>
</feature>
<keyword evidence="5" id="KW-0408">Iron</keyword>
<name>A0ABP7ITZ2_9ACTN</name>
<dbReference type="PANTHER" id="PTHR32439">
    <property type="entry name" value="FERREDOXIN--NITRITE REDUCTASE, CHLOROPLASTIC"/>
    <property type="match status" value="1"/>
</dbReference>
<dbReference type="SUPFAM" id="SSF56014">
    <property type="entry name" value="Nitrite and sulphite reductase 4Fe-4S domain-like"/>
    <property type="match status" value="1"/>
</dbReference>
<keyword evidence="1" id="KW-0004">4Fe-4S</keyword>
<evidence type="ECO:0000256" key="3">
    <source>
        <dbReference type="ARBA" id="ARBA00022723"/>
    </source>
</evidence>
<keyword evidence="6" id="KW-0411">Iron-sulfur</keyword>
<feature type="domain" description="Nitrite/Sulfite reductase ferredoxin-like" evidence="8">
    <location>
        <begin position="255"/>
        <end position="311"/>
    </location>
</feature>
<dbReference type="Gene3D" id="3.90.480.10">
    <property type="entry name" value="Sulfite Reductase Hemoprotein,Domain 2"/>
    <property type="match status" value="1"/>
</dbReference>
<dbReference type="SUPFAM" id="SSF55124">
    <property type="entry name" value="Nitrite/Sulfite reductase N-terminal domain-like"/>
    <property type="match status" value="1"/>
</dbReference>
<protein>
    <recommendedName>
        <fullName evidence="8">Nitrite/Sulfite reductase ferredoxin-like domain-containing protein</fullName>
    </recommendedName>
</protein>
<proteinExistence type="predicted"/>
<feature type="compositionally biased region" description="Polar residues" evidence="7">
    <location>
        <begin position="340"/>
        <end position="352"/>
    </location>
</feature>
<feature type="compositionally biased region" description="Pro residues" evidence="7">
    <location>
        <begin position="228"/>
        <end position="243"/>
    </location>
</feature>
<dbReference type="Proteomes" id="UP001500888">
    <property type="component" value="Unassembled WGS sequence"/>
</dbReference>
<comment type="caution">
    <text evidence="9">The sequence shown here is derived from an EMBL/GenBank/DDBJ whole genome shotgun (WGS) entry which is preliminary data.</text>
</comment>
<evidence type="ECO:0000256" key="1">
    <source>
        <dbReference type="ARBA" id="ARBA00022485"/>
    </source>
</evidence>
<sequence>MAAAGLLPSATHERVRNILASPMAGLDGHGLIEVATLVRELDHALCARPALADLPGRFLFALDDGRGDMAILPTDVAFLPIPTPHGTTVEGVLLLAGEDCGLRVGLAEAVPAMMAAAEAFLDERAAQKSTAWRMAELYDGPSRVAARLIARGDARLIARGEVPASTEGTAQLHPCQAVHEATPVRPPAAAPPSPPGPGSTPTPSSTPAPRSTPTPSSTPAPRSTRTPPSLPPPAQPSRPPVPPVGFVAQSAERGALVVLTPLGRLTAGQAHALAAAAEAGRGELRLTPWRGAVVPGVARADAGRWLSRLSAAGLITDPASPWIGVTACTGRPGCAKSLSDVQSDAARSTTGTVLPGSRPDVERPDSTAHTVLSDSRPDVDRPGSVAQVGLPLVGGAAAGVLPVHWVGCERRCGKPSGPVVVVVATGDGYRVDTADESLHCASAEETAAVVAATRATLTPEDR</sequence>
<dbReference type="Gene3D" id="3.30.413.10">
    <property type="entry name" value="Sulfite Reductase Hemoprotein, domain 1"/>
    <property type="match status" value="1"/>
</dbReference>
<evidence type="ECO:0000256" key="6">
    <source>
        <dbReference type="ARBA" id="ARBA00023014"/>
    </source>
</evidence>
<dbReference type="RefSeq" id="WP_344946409.1">
    <property type="nucleotide sequence ID" value="NZ_BAAAZR010000020.1"/>
</dbReference>
<evidence type="ECO:0000256" key="4">
    <source>
        <dbReference type="ARBA" id="ARBA00023002"/>
    </source>
</evidence>
<dbReference type="EMBL" id="BAAAZR010000020">
    <property type="protein sequence ID" value="GAA3826582.1"/>
    <property type="molecule type" value="Genomic_DNA"/>
</dbReference>
<accession>A0ABP7ITZ2</accession>
<dbReference type="PANTHER" id="PTHR32439:SF9">
    <property type="entry name" value="BLR3264 PROTEIN"/>
    <property type="match status" value="1"/>
</dbReference>